<feature type="signal peptide" evidence="8">
    <location>
        <begin position="1"/>
        <end position="23"/>
    </location>
</feature>
<keyword evidence="2 7" id="KW-0813">Transport</keyword>
<keyword evidence="8" id="KW-0732">Signal</keyword>
<proteinExistence type="inferred from homology"/>
<keyword evidence="4 7" id="KW-0812">Transmembrane</keyword>
<feature type="domain" description="TonB-dependent receptor plug" evidence="9">
    <location>
        <begin position="48"/>
        <end position="172"/>
    </location>
</feature>
<accession>A0A4R6VB79</accession>
<dbReference type="Gene3D" id="2.40.170.20">
    <property type="entry name" value="TonB-dependent receptor, beta-barrel domain"/>
    <property type="match status" value="1"/>
</dbReference>
<evidence type="ECO:0000256" key="8">
    <source>
        <dbReference type="SAM" id="SignalP"/>
    </source>
</evidence>
<evidence type="ECO:0000256" key="5">
    <source>
        <dbReference type="ARBA" id="ARBA00023136"/>
    </source>
</evidence>
<keyword evidence="5 7" id="KW-0472">Membrane</keyword>
<keyword evidence="10" id="KW-0675">Receptor</keyword>
<feature type="chain" id="PRO_5020765081" evidence="8">
    <location>
        <begin position="24"/>
        <end position="778"/>
    </location>
</feature>
<dbReference type="Proteomes" id="UP000295657">
    <property type="component" value="Unassembled WGS sequence"/>
</dbReference>
<comment type="caution">
    <text evidence="10">The sequence shown here is derived from an EMBL/GenBank/DDBJ whole genome shotgun (WGS) entry which is preliminary data.</text>
</comment>
<dbReference type="SUPFAM" id="SSF56935">
    <property type="entry name" value="Porins"/>
    <property type="match status" value="1"/>
</dbReference>
<evidence type="ECO:0000313" key="10">
    <source>
        <dbReference type="EMBL" id="TDQ59437.1"/>
    </source>
</evidence>
<comment type="similarity">
    <text evidence="7">Belongs to the TonB-dependent receptor family.</text>
</comment>
<gene>
    <name evidence="10" type="ORF">EDC45_0084</name>
</gene>
<keyword evidence="6 7" id="KW-0998">Cell outer membrane</keyword>
<comment type="subcellular location">
    <subcellularLocation>
        <location evidence="1 7">Cell outer membrane</location>
        <topology evidence="1 7">Multi-pass membrane protein</topology>
    </subcellularLocation>
</comment>
<dbReference type="InterPro" id="IPR036942">
    <property type="entry name" value="Beta-barrel_TonB_sf"/>
</dbReference>
<protein>
    <submittedName>
        <fullName evidence="10">Outer membrane receptor protein involved in Fe transport</fullName>
    </submittedName>
</protein>
<reference evidence="10 11" key="1">
    <citation type="submission" date="2019-03" db="EMBL/GenBank/DDBJ databases">
        <title>Genomic Encyclopedia of Type Strains, Phase IV (KMG-IV): sequencing the most valuable type-strain genomes for metagenomic binning, comparative biology and taxonomic classification.</title>
        <authorList>
            <person name="Goeker M."/>
        </authorList>
    </citation>
    <scope>NUCLEOTIDE SEQUENCE [LARGE SCALE GENOMIC DNA]</scope>
    <source>
        <strain evidence="10 11">DSM 28403</strain>
    </source>
</reference>
<evidence type="ECO:0000256" key="6">
    <source>
        <dbReference type="ARBA" id="ARBA00023237"/>
    </source>
</evidence>
<dbReference type="InterPro" id="IPR012910">
    <property type="entry name" value="Plug_dom"/>
</dbReference>
<evidence type="ECO:0000256" key="7">
    <source>
        <dbReference type="PROSITE-ProRule" id="PRU01360"/>
    </source>
</evidence>
<name>A0A4R6VB79_9PAST</name>
<dbReference type="Pfam" id="PF07715">
    <property type="entry name" value="Plug"/>
    <property type="match status" value="1"/>
</dbReference>
<keyword evidence="3 7" id="KW-1134">Transmembrane beta strand</keyword>
<dbReference type="PROSITE" id="PS52016">
    <property type="entry name" value="TONB_DEPENDENT_REC_3"/>
    <property type="match status" value="1"/>
</dbReference>
<sequence>MRLSYLHCFVACSLSTLSISLFAAEKNTKDKSQIEEIVVYADQTQGLSSTRTISREQIKKTPNGNGNITDYLKTNPHIRFEQSDKDGTRSGEIKPENISINGAEPNQTAFFIDNVNVNNDLMVDSEIFDGAIQVIPGLGHSQAYFFDGNLLSSVVVHDSNISASLGGFSGGAVVAKTKQYDGRNGIKLNYRTSGSNWAKLHADQQLQDKLQSIVPDPSLQAPYQPKYSKRFFNIMAETALSENIGMVIGLSRRGTNIQQSKLVSKDGKRDHQFYRFHSDNALLNLNWTPNADNRFELGLRYSNYRESKFYPNTLNNNVKDYHQAYGATLAWVHSFDSGVLTSTLAYDNLQDKRDSESSDVEVISLLDFDYEIGGYGDSRLTQRNLSFSTEYALNPFDWGAVNHAVSLGGLYQFSQYKFNRAQEVTSKVGSIIDGIYIPLLERELIARKGSADTKYQNAALYAEDLMQWGNFELRTGIRAERDDYLKNNNIAPRLVGKWKPFSQTGFIAGYNRYYGRSFASLKLTDKILALNENKLARYEKLKHLKTPYADELSLGLEQNWGNFAFNLKYIYRQNRQRIILARYKNDNGESVDEYRNGNPYNVNVYTFQINNIEPWKLGNTYWNTRLAFDWLDTKLSDIHRQLDPKEIVVLNGKPMTREEMQRRVNANNGDWTLRFNLDMALPEYGLSWSNNLWVKAAVKGYEEIRDLEYRTYDYGTHPQWDMRLRWQPTIYGQHKPYVQVDVLNVLDKTRKILKRSGAENFGEYTPGREFWLEVGYEF</sequence>
<evidence type="ECO:0000256" key="1">
    <source>
        <dbReference type="ARBA" id="ARBA00004571"/>
    </source>
</evidence>
<dbReference type="GO" id="GO:0009279">
    <property type="term" value="C:cell outer membrane"/>
    <property type="evidence" value="ECO:0007669"/>
    <property type="project" value="UniProtKB-SubCell"/>
</dbReference>
<evidence type="ECO:0000259" key="9">
    <source>
        <dbReference type="Pfam" id="PF07715"/>
    </source>
</evidence>
<dbReference type="AlphaFoldDB" id="A0A4R6VB79"/>
<evidence type="ECO:0000256" key="2">
    <source>
        <dbReference type="ARBA" id="ARBA00022448"/>
    </source>
</evidence>
<dbReference type="Gene3D" id="2.170.130.10">
    <property type="entry name" value="TonB-dependent receptor, plug domain"/>
    <property type="match status" value="1"/>
</dbReference>
<keyword evidence="11" id="KW-1185">Reference proteome</keyword>
<dbReference type="InterPro" id="IPR037066">
    <property type="entry name" value="Plug_dom_sf"/>
</dbReference>
<dbReference type="InterPro" id="IPR039426">
    <property type="entry name" value="TonB-dep_rcpt-like"/>
</dbReference>
<evidence type="ECO:0000256" key="4">
    <source>
        <dbReference type="ARBA" id="ARBA00022692"/>
    </source>
</evidence>
<evidence type="ECO:0000256" key="3">
    <source>
        <dbReference type="ARBA" id="ARBA00022452"/>
    </source>
</evidence>
<organism evidence="10 11">
    <name type="scientific">Mesocricetibacter intestinalis</name>
    <dbReference type="NCBI Taxonomy" id="1521930"/>
    <lineage>
        <taxon>Bacteria</taxon>
        <taxon>Pseudomonadati</taxon>
        <taxon>Pseudomonadota</taxon>
        <taxon>Gammaproteobacteria</taxon>
        <taxon>Pasteurellales</taxon>
        <taxon>Pasteurellaceae</taxon>
        <taxon>Mesocricetibacter</taxon>
    </lineage>
</organism>
<evidence type="ECO:0000313" key="11">
    <source>
        <dbReference type="Proteomes" id="UP000295657"/>
    </source>
</evidence>
<dbReference type="EMBL" id="SNYQ01000001">
    <property type="protein sequence ID" value="TDQ59437.1"/>
    <property type="molecule type" value="Genomic_DNA"/>
</dbReference>
<dbReference type="RefSeq" id="WP_243728749.1">
    <property type="nucleotide sequence ID" value="NZ_SNYQ01000001.1"/>
</dbReference>